<dbReference type="Proteomes" id="UP000230002">
    <property type="component" value="Unassembled WGS sequence"/>
</dbReference>
<evidence type="ECO:0000313" key="1">
    <source>
        <dbReference type="EMBL" id="PIL36902.1"/>
    </source>
</evidence>
<proteinExistence type="predicted"/>
<accession>A0A2G8ST42</accession>
<evidence type="ECO:0000313" key="2">
    <source>
        <dbReference type="Proteomes" id="UP000230002"/>
    </source>
</evidence>
<comment type="caution">
    <text evidence="1">The sequence shown here is derived from an EMBL/GenBank/DDBJ whole genome shotgun (WGS) entry which is preliminary data.</text>
</comment>
<protein>
    <submittedName>
        <fullName evidence="1">Uncharacterized protein</fullName>
    </submittedName>
</protein>
<reference evidence="1 2" key="1">
    <citation type="journal article" date="2015" name="Sci. Rep.">
        <title>Chromosome-level genome map provides insights into diverse defense mechanisms in the medicinal fungus Ganoderma sinense.</title>
        <authorList>
            <person name="Zhu Y."/>
            <person name="Xu J."/>
            <person name="Sun C."/>
            <person name="Zhou S."/>
            <person name="Xu H."/>
            <person name="Nelson D.R."/>
            <person name="Qian J."/>
            <person name="Song J."/>
            <person name="Luo H."/>
            <person name="Xiang L."/>
            <person name="Li Y."/>
            <person name="Xu Z."/>
            <person name="Ji A."/>
            <person name="Wang L."/>
            <person name="Lu S."/>
            <person name="Hayward A."/>
            <person name="Sun W."/>
            <person name="Li X."/>
            <person name="Schwartz D.C."/>
            <person name="Wang Y."/>
            <person name="Chen S."/>
        </authorList>
    </citation>
    <scope>NUCLEOTIDE SEQUENCE [LARGE SCALE GENOMIC DNA]</scope>
    <source>
        <strain evidence="1 2">ZZ0214-1</strain>
    </source>
</reference>
<dbReference type="OrthoDB" id="2744437at2759"/>
<dbReference type="EMBL" id="AYKW01000001">
    <property type="protein sequence ID" value="PIL36902.1"/>
    <property type="molecule type" value="Genomic_DNA"/>
</dbReference>
<name>A0A2G8ST42_9APHY</name>
<dbReference type="AlphaFoldDB" id="A0A2G8ST42"/>
<sequence>MAQISPFQTPPTLSEEQLSLRDQLAEYNTAALELGHRINALSLPCKLPPELLSRIFLTAATFIRESTLSHMLRAASSRWTLSYYKWVHVAHVCQYWRSVALGCSALWAFLAFEARHWDPSEAPYKRCLERAADCPLTVFYHQNFGNACDLCRRSDYVDEVGLGQIEQLLPRIRDLVVIVETDYAMESLWDTLSEPAISLERFQIGLRGEAYSGRVGGVLLHPRFDLPDELFARTTPRLQVLTIASVSFSWSNSLFSPSLHHLEITDSRWMDTEEDMAMFLSMLQTLPYLECLIAKSLPKVPSIQPTTTSLPNLRHLSITSSMSQVACVLSHLRLPTHAAISLSLYSPDESSVLMLNETLSELVKANPFHTASYVAPPGGFMSSEATSFRGWTGPVTDVARLWDPKSEISPRLSLEMEMGTGGSDYLCEIIGKLSFSRLRSLSVAGSTRSNRPWSDMFRSAPNVLLLRATGRAGFLLGTCLTRPGALGALESEGEDGARNGNAGHMHTSALEGAVVMPRLQTIQLVRVRFPPPRRPDDFRYPRACCCEWCEFSDGKWGKRGIDVQDLVKGLKRRRQLGASEIELFEFAKCEHMKLTHLRPLLRTAPLVIFDGLPLPCNL</sequence>
<keyword evidence="2" id="KW-1185">Reference proteome</keyword>
<organism evidence="1 2">
    <name type="scientific">Ganoderma sinense ZZ0214-1</name>
    <dbReference type="NCBI Taxonomy" id="1077348"/>
    <lineage>
        <taxon>Eukaryota</taxon>
        <taxon>Fungi</taxon>
        <taxon>Dikarya</taxon>
        <taxon>Basidiomycota</taxon>
        <taxon>Agaricomycotina</taxon>
        <taxon>Agaricomycetes</taxon>
        <taxon>Polyporales</taxon>
        <taxon>Polyporaceae</taxon>
        <taxon>Ganoderma</taxon>
    </lineage>
</organism>
<gene>
    <name evidence="1" type="ORF">GSI_00592</name>
</gene>